<evidence type="ECO:0000256" key="1">
    <source>
        <dbReference type="SAM" id="MobiDB-lite"/>
    </source>
</evidence>
<feature type="region of interest" description="Disordered" evidence="1">
    <location>
        <begin position="1"/>
        <end position="27"/>
    </location>
</feature>
<accession>A0A4Z2CPG4</accession>
<protein>
    <submittedName>
        <fullName evidence="2">Uncharacterized protein</fullName>
    </submittedName>
</protein>
<dbReference type="EMBL" id="SKCS01000483">
    <property type="protein sequence ID" value="TNN06068.1"/>
    <property type="molecule type" value="Genomic_DNA"/>
</dbReference>
<gene>
    <name evidence="2" type="ORF">EWB00_008643</name>
</gene>
<organism evidence="2 3">
    <name type="scientific">Schistosoma japonicum</name>
    <name type="common">Blood fluke</name>
    <dbReference type="NCBI Taxonomy" id="6182"/>
    <lineage>
        <taxon>Eukaryota</taxon>
        <taxon>Metazoa</taxon>
        <taxon>Spiralia</taxon>
        <taxon>Lophotrochozoa</taxon>
        <taxon>Platyhelminthes</taxon>
        <taxon>Trematoda</taxon>
        <taxon>Digenea</taxon>
        <taxon>Strigeidida</taxon>
        <taxon>Schistosomatoidea</taxon>
        <taxon>Schistosomatidae</taxon>
        <taxon>Schistosoma</taxon>
    </lineage>
</organism>
<proteinExistence type="predicted"/>
<evidence type="ECO:0000313" key="3">
    <source>
        <dbReference type="Proteomes" id="UP000311919"/>
    </source>
</evidence>
<reference evidence="2 3" key="1">
    <citation type="submission" date="2019-03" db="EMBL/GenBank/DDBJ databases">
        <title>An improved genome assembly of the fluke Schistosoma japonicum.</title>
        <authorList>
            <person name="Hu W."/>
            <person name="Luo F."/>
            <person name="Yin M."/>
            <person name="Mo X."/>
            <person name="Sun C."/>
            <person name="Wu Q."/>
            <person name="Zhu B."/>
            <person name="Xiang M."/>
            <person name="Wang J."/>
            <person name="Wang Y."/>
            <person name="Zhang T."/>
            <person name="Xu B."/>
            <person name="Zheng H."/>
            <person name="Feng Z."/>
        </authorList>
    </citation>
    <scope>NUCLEOTIDE SEQUENCE [LARGE SCALE GENOMIC DNA]</scope>
    <source>
        <strain evidence="2">HuSjv2</strain>
        <tissue evidence="2">Worms</tissue>
    </source>
</reference>
<sequence>MSSKDNRLERALSESTNVMVTKESKTPETCQSTITLHNRLFEKQDNDYMKSLQYFEQSIQNTHRPPVIDYNHQHSHYDNIKCKEEFIDTWDTSWDSESDLVNISEITEISVNSINEKSLNCSYNGLNHSNEYTISVDNLKMNGHDVDNDEPDSCLI</sequence>
<comment type="caution">
    <text evidence="2">The sequence shown here is derived from an EMBL/GenBank/DDBJ whole genome shotgun (WGS) entry which is preliminary data.</text>
</comment>
<dbReference type="AlphaFoldDB" id="A0A4Z2CPG4"/>
<keyword evidence="3" id="KW-1185">Reference proteome</keyword>
<name>A0A4Z2CPG4_SCHJA</name>
<dbReference type="Proteomes" id="UP000311919">
    <property type="component" value="Unassembled WGS sequence"/>
</dbReference>
<feature type="compositionally biased region" description="Basic and acidic residues" evidence="1">
    <location>
        <begin position="1"/>
        <end position="12"/>
    </location>
</feature>
<evidence type="ECO:0000313" key="2">
    <source>
        <dbReference type="EMBL" id="TNN06068.1"/>
    </source>
</evidence>